<accession>A0A4S8PKY6</accession>
<name>A0A4S8PKY6_9ACTN</name>
<sequence length="341" mass="36520">MPATQLKRVGPSIALAVSASTLSACSSLPFFGGTEVYSLFTGDADSAWCVPGDESRLLESGADLRGPHFALSLMCSFTGTEIPDAVDSGDLSELQEADADTEFVIAQFALSDAYEAEAETGEVAGVWIEADGEKLALDALPAPGGYIALTVPTGGDVVLWVEDEDRAQGIDLRSGERVEPVAAYYSGLTTDPVVIDQFAYEDLSIVNDTDAYRVTCGSDTLEGQRSVWREELGWAEEGTVFLEVSFTWCSYEDPGILWHLGEGSLAARTGDAPAQALSWTEFELGEEFHGDLRYEAVFAIPEEAAAATLVFTPIGDLENLDGGADYAFAYTPDPIERELVF</sequence>
<comment type="caution">
    <text evidence="1">The sequence shown here is derived from an EMBL/GenBank/DDBJ whole genome shotgun (WGS) entry which is preliminary data.</text>
</comment>
<keyword evidence="2" id="KW-1185">Reference proteome</keyword>
<proteinExistence type="predicted"/>
<dbReference type="RefSeq" id="WP_136529459.1">
    <property type="nucleotide sequence ID" value="NZ_STGX01000006.1"/>
</dbReference>
<gene>
    <name evidence="1" type="ORF">E9998_09400</name>
</gene>
<protein>
    <submittedName>
        <fullName evidence="1">Uncharacterized protein</fullName>
    </submittedName>
</protein>
<evidence type="ECO:0000313" key="2">
    <source>
        <dbReference type="Proteomes" id="UP000305792"/>
    </source>
</evidence>
<dbReference type="AlphaFoldDB" id="A0A4S8PKY6"/>
<dbReference type="Proteomes" id="UP000305792">
    <property type="component" value="Unassembled WGS sequence"/>
</dbReference>
<organism evidence="1 2">
    <name type="scientific">Glycomyces paridis</name>
    <dbReference type="NCBI Taxonomy" id="2126555"/>
    <lineage>
        <taxon>Bacteria</taxon>
        <taxon>Bacillati</taxon>
        <taxon>Actinomycetota</taxon>
        <taxon>Actinomycetes</taxon>
        <taxon>Glycomycetales</taxon>
        <taxon>Glycomycetaceae</taxon>
        <taxon>Glycomyces</taxon>
    </lineage>
</organism>
<dbReference type="OrthoDB" id="5180908at2"/>
<dbReference type="EMBL" id="STGX01000006">
    <property type="protein sequence ID" value="THV28964.1"/>
    <property type="molecule type" value="Genomic_DNA"/>
</dbReference>
<reference evidence="1 2" key="1">
    <citation type="journal article" date="2018" name="Int. J. Syst. Evol. Microbiol.">
        <title>Glycomyces paridis sp. nov., isolated from the medicinal plant Paris polyphylla.</title>
        <authorList>
            <person name="Fang X.M."/>
            <person name="Bai J.L."/>
            <person name="Su J."/>
            <person name="Zhao L.L."/>
            <person name="Liu H.Y."/>
            <person name="Ma B.P."/>
            <person name="Zhang Y.Q."/>
            <person name="Yu L.Y."/>
        </authorList>
    </citation>
    <scope>NUCLEOTIDE SEQUENCE [LARGE SCALE GENOMIC DNA]</scope>
    <source>
        <strain evidence="1 2">CPCC 204357</strain>
    </source>
</reference>
<dbReference type="PROSITE" id="PS51257">
    <property type="entry name" value="PROKAR_LIPOPROTEIN"/>
    <property type="match status" value="1"/>
</dbReference>
<evidence type="ECO:0000313" key="1">
    <source>
        <dbReference type="EMBL" id="THV28964.1"/>
    </source>
</evidence>